<keyword evidence="1" id="KW-1133">Transmembrane helix</keyword>
<sequence length="92" mass="10591">MPRARLDVFFVYFSEWRHLKTLLGPMSCWFLLDVAFYRVNLNQSVILTEFGVSQGANEYDVLKRNAIGNLMIAIAGYVPGYLFTIFFVEATN</sequence>
<evidence type="ECO:0000313" key="3">
    <source>
        <dbReference type="Proteomes" id="UP000578531"/>
    </source>
</evidence>
<dbReference type="RefSeq" id="XP_037168479.1">
    <property type="nucleotide sequence ID" value="XM_037304386.1"/>
</dbReference>
<dbReference type="Gene3D" id="1.20.1250.20">
    <property type="entry name" value="MFS general substrate transporter like domains"/>
    <property type="match status" value="1"/>
</dbReference>
<dbReference type="EMBL" id="JACCJC010000006">
    <property type="protein sequence ID" value="KAF6239192.1"/>
    <property type="molecule type" value="Genomic_DNA"/>
</dbReference>
<comment type="caution">
    <text evidence="2">The sequence shown here is derived from an EMBL/GenBank/DDBJ whole genome shotgun (WGS) entry which is preliminary data.</text>
</comment>
<evidence type="ECO:0000256" key="1">
    <source>
        <dbReference type="SAM" id="Phobius"/>
    </source>
</evidence>
<reference evidence="2 3" key="1">
    <citation type="journal article" date="2020" name="Genomics">
        <title>Complete, high-quality genomes from long-read metagenomic sequencing of two wolf lichen thalli reveals enigmatic genome architecture.</title>
        <authorList>
            <person name="McKenzie S.K."/>
            <person name="Walston R.F."/>
            <person name="Allen J.L."/>
        </authorList>
    </citation>
    <scope>NUCLEOTIDE SEQUENCE [LARGE SCALE GENOMIC DNA]</scope>
    <source>
        <strain evidence="2">WasteWater2</strain>
    </source>
</reference>
<dbReference type="OrthoDB" id="433512at2759"/>
<keyword evidence="1" id="KW-0812">Transmembrane</keyword>
<dbReference type="AlphaFoldDB" id="A0A8H6G2G8"/>
<evidence type="ECO:0000313" key="2">
    <source>
        <dbReference type="EMBL" id="KAF6239192.1"/>
    </source>
</evidence>
<gene>
    <name evidence="2" type="ORF">HO173_002453</name>
</gene>
<accession>A0A8H6G2G8</accession>
<dbReference type="InterPro" id="IPR036259">
    <property type="entry name" value="MFS_trans_sf"/>
</dbReference>
<dbReference type="GeneID" id="59284126"/>
<keyword evidence="3" id="KW-1185">Reference proteome</keyword>
<dbReference type="Proteomes" id="UP000578531">
    <property type="component" value="Unassembled WGS sequence"/>
</dbReference>
<organism evidence="2 3">
    <name type="scientific">Letharia columbiana</name>
    <dbReference type="NCBI Taxonomy" id="112416"/>
    <lineage>
        <taxon>Eukaryota</taxon>
        <taxon>Fungi</taxon>
        <taxon>Dikarya</taxon>
        <taxon>Ascomycota</taxon>
        <taxon>Pezizomycotina</taxon>
        <taxon>Lecanoromycetes</taxon>
        <taxon>OSLEUM clade</taxon>
        <taxon>Lecanoromycetidae</taxon>
        <taxon>Lecanorales</taxon>
        <taxon>Lecanorineae</taxon>
        <taxon>Parmeliaceae</taxon>
        <taxon>Letharia</taxon>
    </lineage>
</organism>
<name>A0A8H6G2G8_9LECA</name>
<proteinExistence type="predicted"/>
<keyword evidence="1" id="KW-0472">Membrane</keyword>
<feature type="transmembrane region" description="Helical" evidence="1">
    <location>
        <begin position="66"/>
        <end position="88"/>
    </location>
</feature>
<protein>
    <submittedName>
        <fullName evidence="2">Uncharacterized protein</fullName>
    </submittedName>
</protein>